<dbReference type="GO" id="GO:0005886">
    <property type="term" value="C:plasma membrane"/>
    <property type="evidence" value="ECO:0007669"/>
    <property type="project" value="UniProtKB-SubCell"/>
</dbReference>
<sequence>MKQPLKTIVMQSIMTGVLLNDEKGKYLLLGLSFNMINNLLTIFSIISILYYLTTGEVILLQKFLQGQIIHQQNINTLNDVQLITQLSVRLTVLVACWIRRKLLLRSINSANVILESMGSSYCTKKSYMPHCLAFPIFLILRILEATNWTVDRAEYKPVEILGHGLLLWANLITDVVMIHYAALAYCVKLALKNINDHISQKIMASTRSENPKDQQVNVSAVPYYSYFQSREIMPVLNGVESLINVKSNKISPNVTHRGNSHIGYSDTMMKFNRRLSPVQMDIKKCTKSGASSTIKSQEAKKAPLYRIIEFLGYKNARRGAVKNAADTDTLKYFSKRPSHVGTKNDNSHQILELMYRYINIEALVNNMDSIYRVQLMSIFWNARICGILVIHSLFSDILSGHPANMKRLLIVSNSLAVLFLPLLHVCDQAESAVRESWQTRTALLAVNSGRASKDFNRSVDIFVGQVETIPIHFDVGLGKAATLREFLSLLISTVTTVIVMIQFSSSTSATASNTTSVTNFTSLPDYSQSNYTEQSLLKNYH</sequence>
<protein>
    <recommendedName>
        <fullName evidence="6">Gustatory receptor</fullName>
    </recommendedName>
</protein>
<organism evidence="7 8">
    <name type="scientific">Cephus cinctus</name>
    <name type="common">Wheat stem sawfly</name>
    <dbReference type="NCBI Taxonomy" id="211228"/>
    <lineage>
        <taxon>Eukaryota</taxon>
        <taxon>Metazoa</taxon>
        <taxon>Ecdysozoa</taxon>
        <taxon>Arthropoda</taxon>
        <taxon>Hexapoda</taxon>
        <taxon>Insecta</taxon>
        <taxon>Pterygota</taxon>
        <taxon>Neoptera</taxon>
        <taxon>Endopterygota</taxon>
        <taxon>Hymenoptera</taxon>
        <taxon>Cephoidea</taxon>
        <taxon>Cephidae</taxon>
        <taxon>Cephus</taxon>
    </lineage>
</organism>
<dbReference type="GO" id="GO:0050909">
    <property type="term" value="P:sensory perception of taste"/>
    <property type="evidence" value="ECO:0007669"/>
    <property type="project" value="InterPro"/>
</dbReference>
<keyword evidence="7" id="KW-1185">Reference proteome</keyword>
<keyword evidence="6" id="KW-0807">Transducer</keyword>
<evidence type="ECO:0000256" key="3">
    <source>
        <dbReference type="ARBA" id="ARBA00022692"/>
    </source>
</evidence>
<evidence type="ECO:0000256" key="1">
    <source>
        <dbReference type="ARBA" id="ARBA00004651"/>
    </source>
</evidence>
<dbReference type="GeneID" id="112495109"/>
<feature type="transmembrane region" description="Helical" evidence="6">
    <location>
        <begin position="26"/>
        <end position="52"/>
    </location>
</feature>
<dbReference type="InterPro" id="IPR013604">
    <property type="entry name" value="7TM_chemorcpt"/>
</dbReference>
<evidence type="ECO:0000313" key="8">
    <source>
        <dbReference type="RefSeq" id="XP_024945849.1"/>
    </source>
</evidence>
<keyword evidence="5 6" id="KW-0472">Membrane</keyword>
<dbReference type="GO" id="GO:0007165">
    <property type="term" value="P:signal transduction"/>
    <property type="evidence" value="ECO:0007669"/>
    <property type="project" value="UniProtKB-KW"/>
</dbReference>
<evidence type="ECO:0000256" key="2">
    <source>
        <dbReference type="ARBA" id="ARBA00022475"/>
    </source>
</evidence>
<proteinExistence type="inferred from homology"/>
<evidence type="ECO:0000256" key="5">
    <source>
        <dbReference type="ARBA" id="ARBA00023136"/>
    </source>
</evidence>
<dbReference type="RefSeq" id="XP_024945849.1">
    <property type="nucleotide sequence ID" value="XM_025090081.1"/>
</dbReference>
<reference evidence="8" key="1">
    <citation type="submission" date="2025-08" db="UniProtKB">
        <authorList>
            <consortium name="RefSeq"/>
        </authorList>
    </citation>
    <scope>IDENTIFICATION</scope>
</reference>
<keyword evidence="4 6" id="KW-1133">Transmembrane helix</keyword>
<keyword evidence="3 6" id="KW-0812">Transmembrane</keyword>
<comment type="similarity">
    <text evidence="6">Belongs to the insect chemoreceptor superfamily. Gustatory receptor (GR) family.</text>
</comment>
<evidence type="ECO:0000313" key="7">
    <source>
        <dbReference type="Proteomes" id="UP000694920"/>
    </source>
</evidence>
<evidence type="ECO:0000256" key="4">
    <source>
        <dbReference type="ARBA" id="ARBA00022989"/>
    </source>
</evidence>
<name>A0AAJ7RRM4_CEPCN</name>
<comment type="subcellular location">
    <subcellularLocation>
        <location evidence="1 6">Cell membrane</location>
        <topology evidence="1 6">Multi-pass membrane protein</topology>
    </subcellularLocation>
</comment>
<dbReference type="AlphaFoldDB" id="A0AAJ7RRM4"/>
<comment type="caution">
    <text evidence="6">Lacks conserved residue(s) required for the propagation of feature annotation.</text>
</comment>
<comment type="function">
    <text evidence="6">Gustatory receptor which mediates acceptance or avoidance behavior, depending on its substrates.</text>
</comment>
<dbReference type="KEGG" id="ccin:112495109"/>
<keyword evidence="6" id="KW-0675">Receptor</keyword>
<dbReference type="Pfam" id="PF08395">
    <property type="entry name" value="7tm_7"/>
    <property type="match status" value="1"/>
</dbReference>
<keyword evidence="2 6" id="KW-1003">Cell membrane</keyword>
<dbReference type="Proteomes" id="UP000694920">
    <property type="component" value="Unplaced"/>
</dbReference>
<accession>A0AAJ7RRM4</accession>
<gene>
    <name evidence="8" type="primary">LOC112495109</name>
</gene>
<evidence type="ECO:0000256" key="6">
    <source>
        <dbReference type="RuleBase" id="RU363108"/>
    </source>
</evidence>